<dbReference type="PANTHER" id="PTHR43562:SF3">
    <property type="entry name" value="SODIUM ION_PROTON EXCHANGER (EUROFUNG)"/>
    <property type="match status" value="1"/>
</dbReference>
<evidence type="ECO:0000256" key="3">
    <source>
        <dbReference type="ARBA" id="ARBA00022449"/>
    </source>
</evidence>
<dbReference type="InterPro" id="IPR038770">
    <property type="entry name" value="Na+/solute_symporter_sf"/>
</dbReference>
<feature type="transmembrane region" description="Helical" evidence="10">
    <location>
        <begin position="296"/>
        <end position="316"/>
    </location>
</feature>
<proteinExistence type="predicted"/>
<dbReference type="Pfam" id="PF00999">
    <property type="entry name" value="Na_H_Exchanger"/>
    <property type="match status" value="1"/>
</dbReference>
<evidence type="ECO:0000313" key="12">
    <source>
        <dbReference type="EMBL" id="KAK3240842.1"/>
    </source>
</evidence>
<evidence type="ECO:0000256" key="10">
    <source>
        <dbReference type="SAM" id="Phobius"/>
    </source>
</evidence>
<dbReference type="EMBL" id="LGRX02033537">
    <property type="protein sequence ID" value="KAK3240842.1"/>
    <property type="molecule type" value="Genomic_DNA"/>
</dbReference>
<gene>
    <name evidence="12" type="ORF">CYMTET_49351</name>
</gene>
<feature type="transmembrane region" description="Helical" evidence="10">
    <location>
        <begin position="387"/>
        <end position="407"/>
    </location>
</feature>
<evidence type="ECO:0000256" key="1">
    <source>
        <dbReference type="ARBA" id="ARBA00004141"/>
    </source>
</evidence>
<keyword evidence="2" id="KW-0813">Transport</keyword>
<dbReference type="GO" id="GO:0016020">
    <property type="term" value="C:membrane"/>
    <property type="evidence" value="ECO:0007669"/>
    <property type="project" value="UniProtKB-SubCell"/>
</dbReference>
<keyword evidence="8 10" id="KW-0472">Membrane</keyword>
<dbReference type="PANTHER" id="PTHR43562">
    <property type="entry name" value="NAPA-TYPE SODIUM/HYDROGEN ANTIPORTER"/>
    <property type="match status" value="1"/>
</dbReference>
<dbReference type="Proteomes" id="UP001190700">
    <property type="component" value="Unassembled WGS sequence"/>
</dbReference>
<evidence type="ECO:0000256" key="7">
    <source>
        <dbReference type="ARBA" id="ARBA00023065"/>
    </source>
</evidence>
<dbReference type="GO" id="GO:0015297">
    <property type="term" value="F:antiporter activity"/>
    <property type="evidence" value="ECO:0007669"/>
    <property type="project" value="UniProtKB-KW"/>
</dbReference>
<dbReference type="GO" id="GO:0006814">
    <property type="term" value="P:sodium ion transport"/>
    <property type="evidence" value="ECO:0007669"/>
    <property type="project" value="UniProtKB-KW"/>
</dbReference>
<keyword evidence="9" id="KW-0739">Sodium transport</keyword>
<sequence length="435" mass="46344">MAELGQIFSFGLLMISSWLAGSAVEKSGCPGLVGELLAGALLGPQTLGLISGTLSANLMLLGDGALMLLVCEGGISMDMQVLKQNGWRAFVLAFQGTMLPVFFGWGTMLACGFNNLESICSGIALSSTAIGFTIKLLQAQNLMTTVKGQVITAASMIDDVLSLVLLAMMEELRKNETEQPPGTEQELKGIASEEGIGLGLVKPIIASCTITLGAVVWKYMVEMAWESGIGKRLESEDGKLRKGPCLLLVVLNLALWAWIADYTGSTHLLGAFLGGVAFTEIKGMEEMWQSSIGEQMLPWMVTFFFTCSVGFVIPLGELVKFKLAGYGLVLTLAAILGKFCSGAWATNFSHPAFMVLFTQVGTAMVGRGELGFVLARSSLEDKMMGEEAFSVTVWALVLATILGPFMFRASLKLKEPEGCEDAYGGGKVETEMPAA</sequence>
<dbReference type="AlphaFoldDB" id="A0AAE0BQG3"/>
<protein>
    <recommendedName>
        <fullName evidence="11">Cation/H+ exchanger transmembrane domain-containing protein</fullName>
    </recommendedName>
</protein>
<keyword evidence="6" id="KW-0915">Sodium</keyword>
<keyword evidence="5 10" id="KW-1133">Transmembrane helix</keyword>
<name>A0AAE0BQG3_9CHLO</name>
<keyword evidence="3" id="KW-0050">Antiport</keyword>
<evidence type="ECO:0000313" key="13">
    <source>
        <dbReference type="Proteomes" id="UP001190700"/>
    </source>
</evidence>
<reference evidence="12 13" key="1">
    <citation type="journal article" date="2015" name="Genome Biol. Evol.">
        <title>Comparative Genomics of a Bacterivorous Green Alga Reveals Evolutionary Causalities and Consequences of Phago-Mixotrophic Mode of Nutrition.</title>
        <authorList>
            <person name="Burns J.A."/>
            <person name="Paasch A."/>
            <person name="Narechania A."/>
            <person name="Kim E."/>
        </authorList>
    </citation>
    <scope>NUCLEOTIDE SEQUENCE [LARGE SCALE GENOMIC DNA]</scope>
    <source>
        <strain evidence="12 13">PLY_AMNH</strain>
    </source>
</reference>
<comment type="subcellular location">
    <subcellularLocation>
        <location evidence="1">Membrane</location>
        <topology evidence="1">Multi-pass membrane protein</topology>
    </subcellularLocation>
</comment>
<evidence type="ECO:0000256" key="9">
    <source>
        <dbReference type="ARBA" id="ARBA00023201"/>
    </source>
</evidence>
<evidence type="ECO:0000256" key="4">
    <source>
        <dbReference type="ARBA" id="ARBA00022692"/>
    </source>
</evidence>
<feature type="domain" description="Cation/H+ exchanger transmembrane" evidence="11">
    <location>
        <begin position="19"/>
        <end position="408"/>
    </location>
</feature>
<organism evidence="12 13">
    <name type="scientific">Cymbomonas tetramitiformis</name>
    <dbReference type="NCBI Taxonomy" id="36881"/>
    <lineage>
        <taxon>Eukaryota</taxon>
        <taxon>Viridiplantae</taxon>
        <taxon>Chlorophyta</taxon>
        <taxon>Pyramimonadophyceae</taxon>
        <taxon>Pyramimonadales</taxon>
        <taxon>Pyramimonadaceae</taxon>
        <taxon>Cymbomonas</taxon>
    </lineage>
</organism>
<keyword evidence="7" id="KW-0406">Ion transport</keyword>
<feature type="transmembrane region" description="Helical" evidence="10">
    <location>
        <begin position="242"/>
        <end position="259"/>
    </location>
</feature>
<evidence type="ECO:0000256" key="2">
    <source>
        <dbReference type="ARBA" id="ARBA00022448"/>
    </source>
</evidence>
<feature type="transmembrane region" description="Helical" evidence="10">
    <location>
        <begin position="352"/>
        <end position="375"/>
    </location>
</feature>
<evidence type="ECO:0000256" key="6">
    <source>
        <dbReference type="ARBA" id="ARBA00023053"/>
    </source>
</evidence>
<keyword evidence="13" id="KW-1185">Reference proteome</keyword>
<accession>A0AAE0BQG3</accession>
<dbReference type="InterPro" id="IPR006153">
    <property type="entry name" value="Cation/H_exchanger_TM"/>
</dbReference>
<feature type="transmembrane region" description="Helical" evidence="10">
    <location>
        <begin position="204"/>
        <end position="221"/>
    </location>
</feature>
<dbReference type="Gene3D" id="1.20.1530.20">
    <property type="match status" value="1"/>
</dbReference>
<keyword evidence="4 10" id="KW-0812">Transmembrane</keyword>
<feature type="transmembrane region" description="Helical" evidence="10">
    <location>
        <begin position="90"/>
        <end position="110"/>
    </location>
</feature>
<feature type="transmembrane region" description="Helical" evidence="10">
    <location>
        <begin position="46"/>
        <end position="70"/>
    </location>
</feature>
<evidence type="ECO:0000256" key="8">
    <source>
        <dbReference type="ARBA" id="ARBA00023136"/>
    </source>
</evidence>
<feature type="transmembrane region" description="Helical" evidence="10">
    <location>
        <begin position="323"/>
        <end position="346"/>
    </location>
</feature>
<evidence type="ECO:0000256" key="5">
    <source>
        <dbReference type="ARBA" id="ARBA00022989"/>
    </source>
</evidence>
<evidence type="ECO:0000259" key="11">
    <source>
        <dbReference type="Pfam" id="PF00999"/>
    </source>
</evidence>
<comment type="caution">
    <text evidence="12">The sequence shown here is derived from an EMBL/GenBank/DDBJ whole genome shotgun (WGS) entry which is preliminary data.</text>
</comment>
<dbReference type="GO" id="GO:1902600">
    <property type="term" value="P:proton transmembrane transport"/>
    <property type="evidence" value="ECO:0007669"/>
    <property type="project" value="InterPro"/>
</dbReference>